<dbReference type="EMBL" id="KN832987">
    <property type="protein sequence ID" value="KIM84752.1"/>
    <property type="molecule type" value="Genomic_DNA"/>
</dbReference>
<accession>A0A0C3C549</accession>
<feature type="coiled-coil region" evidence="1">
    <location>
        <begin position="1460"/>
        <end position="1522"/>
    </location>
</feature>
<dbReference type="PANTHER" id="PTHR45615">
    <property type="entry name" value="MYOSIN HEAVY CHAIN, NON-MUSCLE"/>
    <property type="match status" value="1"/>
</dbReference>
<proteinExistence type="predicted"/>
<feature type="region of interest" description="Disordered" evidence="2">
    <location>
        <begin position="125"/>
        <end position="153"/>
    </location>
</feature>
<reference evidence="4" key="2">
    <citation type="submission" date="2015-01" db="EMBL/GenBank/DDBJ databases">
        <title>Evolutionary Origins and Diversification of the Mycorrhizal Mutualists.</title>
        <authorList>
            <consortium name="DOE Joint Genome Institute"/>
            <consortium name="Mycorrhizal Genomics Consortium"/>
            <person name="Kohler A."/>
            <person name="Kuo A."/>
            <person name="Nagy L.G."/>
            <person name="Floudas D."/>
            <person name="Copeland A."/>
            <person name="Barry K.W."/>
            <person name="Cichocki N."/>
            <person name="Veneault-Fourrey C."/>
            <person name="LaButti K."/>
            <person name="Lindquist E.A."/>
            <person name="Lipzen A."/>
            <person name="Lundell T."/>
            <person name="Morin E."/>
            <person name="Murat C."/>
            <person name="Riley R."/>
            <person name="Ohm R."/>
            <person name="Sun H."/>
            <person name="Tunlid A."/>
            <person name="Henrissat B."/>
            <person name="Grigoriev I.V."/>
            <person name="Hibbett D.S."/>
            <person name="Martin F."/>
        </authorList>
    </citation>
    <scope>NUCLEOTIDE SEQUENCE [LARGE SCALE GENOMIC DNA]</scope>
    <source>
        <strain evidence="4">F 1598</strain>
    </source>
</reference>
<sequence length="1893" mass="206204">MASHTRPPLSRLNISGPPSLNMQQPTSFDPRNQSMFSPSLPTSIQQTFHPPYLMHGQPAVQTPMQSIFPPQPPGAPSRPSYAQHRVGQVSIAQLAAAGIHPPNPMPMTPLGQGFPSQVPPGMPFGSPGPGFQRNRRTPSMSLGGPPKAVLGGPNRKVSPLLPAVTDAPPAAVKGKKAVVKFPRETVVEDDADQTVSRTSWARIPLPLAEVPEQPVLRPPELVTAEVYPTDSDRYGFPSTLEVFLPGKSAWDNLKKLDIEEKLQKLGVEPGSTNSMSHIHGPHGRAASISSPADSALLFFKLNKLQQSQAVSLANSMTTSPQPPFNATSSPNQVPPRLQQNRHGHSMSLAQPPTHQSPFFTPPPAFNPFGPNAILGDSPGHIATVLENIHAPQGRVPVSASSLALPSLSRPESRPDFALGFGIDVPEEEEPPEEFVTESPEDVVETDDAGGYEQDEEQDGMTTVAQSRLHSRHVSNALSLGSLGGRGELIERLALNSSDVVPARSAVEKLEIDDMDKDAIGEWTGSEDLHLSDMSEDEESIGEWSNPSDEERARRERVQRRALRRNKRDVEGPRRIPNFPRPPDNTMIGGMLGAGDDMVSNPSEEEGHVRSGSHGRFLGVDYSSPSSPSTRHRPLPPLPHSRMASGQLSVSGHDPALAHSRASSQPFNFQKAAPLQTQSVTGGTPSLNPNAKPFVFGAASQSGSWAPSVFGDTPEPPPAAPMQPIFGHARMPSFGKPLNAAATEFKPGGFTFRPPPAAPRIEFPPPSPRPLPQPPVMTTPARAMQGREKRQRRGSSGSLDGEDDDGKSNLSSFRFPLPGDSANAIRRSAPTTPRLLGERRQSILNAAAQPFTFSGFSTTLPFVQKDPPMPLPHPLVPSNQDPDGGVLDSSTPKAEIGEPPIPGLPSARQKRAPIPLDFTHPTHSNTVPAGLFKAAVNGDERTRRTVRSRLGSREIFDHVPRPSLDDLAVPSISRKISQTRLATEPMHSRNLSGEEDDIFSPAAQRGSSLPDANHSAAESSLSGISFPTMNLTKRFESQHLEQKLDVLFDEKIDNLRRQLSNDLVISSMDAKMDELLSLYRVQLDKDASRGLQEGHADARGEIDFEVIKDVIVDGHKDARALIQQELTSAIQRLEEQASKQRWSSDVLPVIEQLNDRTIEAVVGAVARGSRRSDAGQSRMSSEFEREAFIRELMSVLAPMISALRPETVDYEHLTQQLSQAVKPHISQLIDLASDKRETATLIVNSILPMLPHSAPILEPEAIAAQLTSEIRKVIGPVDAHEIKEQVADLVVERLDSRLAVRDKAFNVDNVAGKVSESIARLLEPMHQVAGTVGNLVQGQLALKSQNEGFASSHKDMVTLLADLPLKLANVMEAVDATKSELLSRPSTSTRDSESNDSILRIATTVDNLASDQKLISTQTSELMSLHQDVLDRLSALPEALSTATSVLQTAHAEFASSREASKQDLEEIRRLKTQNADLQVQLAKARGAHGQVRVEKDNLVEKVQTTEAERDRYRSQLEETRAAVAAQAATSATFESRNSELEEALSQALARLKASDVAAQTSQERIAELETINHERTTENQMMRSKIDALELQATLAARDKDAAVEAHVALQKEHDHITSQQTHWDDLHRAAEQIESLTALIGQADNEEVRELKRIRDRSNKLESEHAALQKRFKEQESKVANSERAAVTARQSLAQAQQRASEWERRAKEHEGELELTRTKLDQADQTHAQLDADYSLVKLQLEEQEADHRLAKDRESNLRHQVSTLEALVARLEADIAKAKAAVAGPVSVYQNGNTLSPPRPDSRASTAYGVSRSGTPVARVNGSSVRSNTPPTSSVWDSMHAPQSMHTPRYPHLGPATPKARHSNYRSRIPSPTPSTVSLTPTQGNDGWWS</sequence>
<dbReference type="OrthoDB" id="3357224at2759"/>
<feature type="compositionally biased region" description="Pro residues" evidence="2">
    <location>
        <begin position="752"/>
        <end position="776"/>
    </location>
</feature>
<evidence type="ECO:0000256" key="1">
    <source>
        <dbReference type="SAM" id="Coils"/>
    </source>
</evidence>
<evidence type="ECO:0000313" key="3">
    <source>
        <dbReference type="EMBL" id="KIM84752.1"/>
    </source>
</evidence>
<evidence type="ECO:0000256" key="2">
    <source>
        <dbReference type="SAM" id="MobiDB-lite"/>
    </source>
</evidence>
<feature type="compositionally biased region" description="Polar residues" evidence="2">
    <location>
        <begin position="12"/>
        <end position="41"/>
    </location>
</feature>
<dbReference type="Proteomes" id="UP000054166">
    <property type="component" value="Unassembled WGS sequence"/>
</dbReference>
<feature type="region of interest" description="Disordered" evidence="2">
    <location>
        <begin position="1795"/>
        <end position="1893"/>
    </location>
</feature>
<dbReference type="HOGENOM" id="CLU_002021_0_0_1"/>
<feature type="region of interest" description="Disordered" evidence="2">
    <location>
        <begin position="744"/>
        <end position="832"/>
    </location>
</feature>
<reference evidence="3 4" key="1">
    <citation type="submission" date="2014-04" db="EMBL/GenBank/DDBJ databases">
        <authorList>
            <consortium name="DOE Joint Genome Institute"/>
            <person name="Kuo A."/>
            <person name="Tarkka M."/>
            <person name="Buscot F."/>
            <person name="Kohler A."/>
            <person name="Nagy L.G."/>
            <person name="Floudas D."/>
            <person name="Copeland A."/>
            <person name="Barry K.W."/>
            <person name="Cichocki N."/>
            <person name="Veneault-Fourrey C."/>
            <person name="LaButti K."/>
            <person name="Lindquist E.A."/>
            <person name="Lipzen A."/>
            <person name="Lundell T."/>
            <person name="Morin E."/>
            <person name="Murat C."/>
            <person name="Sun H."/>
            <person name="Tunlid A."/>
            <person name="Henrissat B."/>
            <person name="Grigoriev I.V."/>
            <person name="Hibbett D.S."/>
            <person name="Martin F."/>
            <person name="Nordberg H.P."/>
            <person name="Cantor M.N."/>
            <person name="Hua S.X."/>
        </authorList>
    </citation>
    <scope>NUCLEOTIDE SEQUENCE [LARGE SCALE GENOMIC DNA]</scope>
    <source>
        <strain evidence="3 4">F 1598</strain>
    </source>
</reference>
<keyword evidence="4" id="KW-1185">Reference proteome</keyword>
<feature type="region of interest" description="Disordered" evidence="2">
    <location>
        <begin position="312"/>
        <end position="355"/>
    </location>
</feature>
<organism evidence="3 4">
    <name type="scientific">Piloderma croceum (strain F 1598)</name>
    <dbReference type="NCBI Taxonomy" id="765440"/>
    <lineage>
        <taxon>Eukaryota</taxon>
        <taxon>Fungi</taxon>
        <taxon>Dikarya</taxon>
        <taxon>Basidiomycota</taxon>
        <taxon>Agaricomycotina</taxon>
        <taxon>Agaricomycetes</taxon>
        <taxon>Agaricomycetidae</taxon>
        <taxon>Atheliales</taxon>
        <taxon>Atheliaceae</taxon>
        <taxon>Piloderma</taxon>
    </lineage>
</organism>
<dbReference type="InParanoid" id="A0A0C3C549"/>
<keyword evidence="1" id="KW-0175">Coiled coil</keyword>
<protein>
    <submittedName>
        <fullName evidence="3">Uncharacterized protein</fullName>
    </submittedName>
</protein>
<feature type="region of interest" description="Disordered" evidence="2">
    <location>
        <begin position="525"/>
        <end position="659"/>
    </location>
</feature>
<feature type="compositionally biased region" description="Polar residues" evidence="2">
    <location>
        <begin position="1824"/>
        <end position="1839"/>
    </location>
</feature>
<feature type="compositionally biased region" description="Polar residues" evidence="2">
    <location>
        <begin position="312"/>
        <end position="331"/>
    </location>
</feature>
<dbReference type="STRING" id="765440.A0A0C3C549"/>
<feature type="region of interest" description="Disordered" evidence="2">
    <location>
        <begin position="1"/>
        <end position="41"/>
    </location>
</feature>
<evidence type="ECO:0000313" key="4">
    <source>
        <dbReference type="Proteomes" id="UP000054166"/>
    </source>
</evidence>
<gene>
    <name evidence="3" type="ORF">PILCRDRAFT_396241</name>
</gene>
<name>A0A0C3C549_PILCF</name>
<feature type="compositionally biased region" description="Basic residues" evidence="2">
    <location>
        <begin position="556"/>
        <end position="566"/>
    </location>
</feature>
<feature type="coiled-coil region" evidence="1">
    <location>
        <begin position="1627"/>
        <end position="1784"/>
    </location>
</feature>
<dbReference type="PANTHER" id="PTHR45615:SF80">
    <property type="entry name" value="GRIP DOMAIN-CONTAINING PROTEIN"/>
    <property type="match status" value="1"/>
</dbReference>